<dbReference type="InterPro" id="IPR001130">
    <property type="entry name" value="TatD-like"/>
</dbReference>
<evidence type="ECO:0000313" key="2">
    <source>
        <dbReference type="Proteomes" id="UP001524587"/>
    </source>
</evidence>
<dbReference type="EMBL" id="JAMSKV010000001">
    <property type="protein sequence ID" value="MCQ8277161.1"/>
    <property type="molecule type" value="Genomic_DNA"/>
</dbReference>
<gene>
    <name evidence="1" type="ORF">NFI95_01680</name>
</gene>
<reference evidence="1 2" key="1">
    <citation type="submission" date="2022-06" db="EMBL/GenBank/DDBJ databases">
        <title>Endosaccharibacter gen. nov., sp. nov., endophytic bacteria isolated from sugarcane.</title>
        <authorList>
            <person name="Pitiwittayakul N."/>
            <person name="Yukphan P."/>
            <person name="Charoenyingcharoen P."/>
            <person name="Tanasupawat S."/>
        </authorList>
    </citation>
    <scope>NUCLEOTIDE SEQUENCE [LARGE SCALE GENOMIC DNA]</scope>
    <source>
        <strain evidence="1 2">KSS8</strain>
    </source>
</reference>
<dbReference type="Pfam" id="PF01026">
    <property type="entry name" value="TatD_DNase"/>
    <property type="match status" value="1"/>
</dbReference>
<protein>
    <submittedName>
        <fullName evidence="1">TatD family hydrolase</fullName>
    </submittedName>
</protein>
<sequence>MQDDPPMLADSHCHLDFPELQPDFAPVMARARAAGIGRFITIATEVRRHDALVALAEAHEDVFATVGTHPHWAGAERGVPADRLVSLAAHPKIVGIGEVGLDRLLTDAPWDAQQDNLAAHIEAARRTGLPLVIHSVGEDEEMGRALVRAHAEGPIRVVMHCFSGGDTLADINLARGHFLSFSGMLTFEGRDAVRAIAARVPAERLLIETDSPSLAPAPHIDQRNEPSYLRYVLRELAYLRGEDELALTRQLWRNLHAAFPKLPPC</sequence>
<comment type="caution">
    <text evidence="1">The sequence shown here is derived from an EMBL/GenBank/DDBJ whole genome shotgun (WGS) entry which is preliminary data.</text>
</comment>
<name>A0ABT1W2S1_9PROT</name>
<keyword evidence="1" id="KW-0378">Hydrolase</keyword>
<dbReference type="InterPro" id="IPR032466">
    <property type="entry name" value="Metal_Hydrolase"/>
</dbReference>
<dbReference type="RefSeq" id="WP_422862601.1">
    <property type="nucleotide sequence ID" value="NZ_JAMSKV010000001.1"/>
</dbReference>
<organism evidence="1 2">
    <name type="scientific">Endosaccharibacter trunci</name>
    <dbReference type="NCBI Taxonomy" id="2812733"/>
    <lineage>
        <taxon>Bacteria</taxon>
        <taxon>Pseudomonadati</taxon>
        <taxon>Pseudomonadota</taxon>
        <taxon>Alphaproteobacteria</taxon>
        <taxon>Acetobacterales</taxon>
        <taxon>Acetobacteraceae</taxon>
        <taxon>Endosaccharibacter</taxon>
    </lineage>
</organism>
<dbReference type="Gene3D" id="3.20.20.140">
    <property type="entry name" value="Metal-dependent hydrolases"/>
    <property type="match status" value="1"/>
</dbReference>
<keyword evidence="2" id="KW-1185">Reference proteome</keyword>
<dbReference type="CDD" id="cd01310">
    <property type="entry name" value="TatD_DNAse"/>
    <property type="match status" value="1"/>
</dbReference>
<accession>A0ABT1W2S1</accession>
<evidence type="ECO:0000313" key="1">
    <source>
        <dbReference type="EMBL" id="MCQ8277161.1"/>
    </source>
</evidence>
<dbReference type="PANTHER" id="PTHR46124">
    <property type="entry name" value="D-AMINOACYL-TRNA DEACYLASE"/>
    <property type="match status" value="1"/>
</dbReference>
<dbReference type="GO" id="GO:0016787">
    <property type="term" value="F:hydrolase activity"/>
    <property type="evidence" value="ECO:0007669"/>
    <property type="project" value="UniProtKB-KW"/>
</dbReference>
<dbReference type="Proteomes" id="UP001524587">
    <property type="component" value="Unassembled WGS sequence"/>
</dbReference>
<dbReference type="PANTHER" id="PTHR46124:SF2">
    <property type="entry name" value="D-AMINOACYL-TRNA DEACYLASE"/>
    <property type="match status" value="1"/>
</dbReference>
<dbReference type="SUPFAM" id="SSF51556">
    <property type="entry name" value="Metallo-dependent hydrolases"/>
    <property type="match status" value="1"/>
</dbReference>
<dbReference type="PIRSF" id="PIRSF005902">
    <property type="entry name" value="DNase_TatD"/>
    <property type="match status" value="1"/>
</dbReference>
<proteinExistence type="predicted"/>